<dbReference type="EMBL" id="OZ020113">
    <property type="protein sequence ID" value="CAK9266333.1"/>
    <property type="molecule type" value="Genomic_DNA"/>
</dbReference>
<keyword evidence="2" id="KW-1185">Reference proteome</keyword>
<evidence type="ECO:0008006" key="3">
    <source>
        <dbReference type="Google" id="ProtNLM"/>
    </source>
</evidence>
<reference evidence="1" key="1">
    <citation type="submission" date="2024-02" db="EMBL/GenBank/DDBJ databases">
        <authorList>
            <consortium name="ELIXIR-Norway"/>
            <consortium name="Elixir Norway"/>
        </authorList>
    </citation>
    <scope>NUCLEOTIDE SEQUENCE</scope>
</reference>
<protein>
    <recommendedName>
        <fullName evidence="3">Ankyrin repeat protein</fullName>
    </recommendedName>
</protein>
<dbReference type="Proteomes" id="UP001497444">
    <property type="component" value="Chromosome 18"/>
</dbReference>
<organism evidence="1 2">
    <name type="scientific">Sphagnum jensenii</name>
    <dbReference type="NCBI Taxonomy" id="128206"/>
    <lineage>
        <taxon>Eukaryota</taxon>
        <taxon>Viridiplantae</taxon>
        <taxon>Streptophyta</taxon>
        <taxon>Embryophyta</taxon>
        <taxon>Bryophyta</taxon>
        <taxon>Sphagnophytina</taxon>
        <taxon>Sphagnopsida</taxon>
        <taxon>Sphagnales</taxon>
        <taxon>Sphagnaceae</taxon>
        <taxon>Sphagnum</taxon>
    </lineage>
</organism>
<name>A0ABP0WHH8_9BRYO</name>
<accession>A0ABP0WHH8</accession>
<evidence type="ECO:0000313" key="1">
    <source>
        <dbReference type="EMBL" id="CAK9266333.1"/>
    </source>
</evidence>
<evidence type="ECO:0000313" key="2">
    <source>
        <dbReference type="Proteomes" id="UP001497444"/>
    </source>
</evidence>
<gene>
    <name evidence="1" type="ORF">CSSPJE1EN1_LOCUS11811</name>
</gene>
<sequence>MEAPPLKGEIGSLEALTAKAVPRDLTPEFDVDLLDAAMGDETIIDVGLRWPWGFTPLHLAIRGMNVPIMEPLIRFIDTNWPEAINLTDLTDNIKEPLVNTKLVKNARHWLNDRYECDSLVDT</sequence>
<proteinExistence type="predicted"/>